<keyword evidence="1" id="KW-0378">Hydrolase</keyword>
<dbReference type="GO" id="GO:0005829">
    <property type="term" value="C:cytosol"/>
    <property type="evidence" value="ECO:0007669"/>
    <property type="project" value="TreeGrafter"/>
</dbReference>
<organism evidence="1 2">
    <name type="scientific">Cyanomargarita calcarea GSE-NOS-MK-12-04C</name>
    <dbReference type="NCBI Taxonomy" id="2839659"/>
    <lineage>
        <taxon>Bacteria</taxon>
        <taxon>Bacillati</taxon>
        <taxon>Cyanobacteriota</taxon>
        <taxon>Cyanophyceae</taxon>
        <taxon>Nostocales</taxon>
        <taxon>Cyanomargaritaceae</taxon>
        <taxon>Cyanomargarita</taxon>
    </lineage>
</organism>
<name>A0A951UTD6_9CYAN</name>
<dbReference type="InterPro" id="IPR011697">
    <property type="entry name" value="Peptidase_C26"/>
</dbReference>
<dbReference type="Proteomes" id="UP000729701">
    <property type="component" value="Unassembled WGS sequence"/>
</dbReference>
<dbReference type="EMBL" id="JAHHGZ010000016">
    <property type="protein sequence ID" value="MBW4668924.1"/>
    <property type="molecule type" value="Genomic_DNA"/>
</dbReference>
<dbReference type="Gene3D" id="3.40.50.880">
    <property type="match status" value="1"/>
</dbReference>
<evidence type="ECO:0000313" key="2">
    <source>
        <dbReference type="Proteomes" id="UP000729701"/>
    </source>
</evidence>
<dbReference type="PROSITE" id="PS51273">
    <property type="entry name" value="GATASE_TYPE_1"/>
    <property type="match status" value="1"/>
</dbReference>
<dbReference type="PANTHER" id="PTHR43235:SF1">
    <property type="entry name" value="GLUTAMINE AMIDOTRANSFERASE PB2B2.05-RELATED"/>
    <property type="match status" value="1"/>
</dbReference>
<dbReference type="InterPro" id="IPR029062">
    <property type="entry name" value="Class_I_gatase-like"/>
</dbReference>
<dbReference type="SUPFAM" id="SSF52317">
    <property type="entry name" value="Class I glutamine amidotransferase-like"/>
    <property type="match status" value="1"/>
</dbReference>
<dbReference type="GO" id="GO:0006598">
    <property type="term" value="P:polyamine catabolic process"/>
    <property type="evidence" value="ECO:0007669"/>
    <property type="project" value="TreeGrafter"/>
</dbReference>
<dbReference type="PANTHER" id="PTHR43235">
    <property type="entry name" value="GLUTAMINE AMIDOTRANSFERASE PB2B2.05-RELATED"/>
    <property type="match status" value="1"/>
</dbReference>
<dbReference type="GO" id="GO:0033969">
    <property type="term" value="F:gamma-glutamyl-gamma-aminobutyrate hydrolase activity"/>
    <property type="evidence" value="ECO:0007669"/>
    <property type="project" value="TreeGrafter"/>
</dbReference>
<dbReference type="InterPro" id="IPR044668">
    <property type="entry name" value="PuuD-like"/>
</dbReference>
<proteinExistence type="predicted"/>
<dbReference type="Pfam" id="PF07722">
    <property type="entry name" value="Peptidase_C26"/>
    <property type="match status" value="1"/>
</dbReference>
<accession>A0A951UTD6</accession>
<reference evidence="1" key="1">
    <citation type="submission" date="2021-05" db="EMBL/GenBank/DDBJ databases">
        <authorList>
            <person name="Pietrasiak N."/>
            <person name="Ward R."/>
            <person name="Stajich J.E."/>
            <person name="Kurbessoian T."/>
        </authorList>
    </citation>
    <scope>NUCLEOTIDE SEQUENCE</scope>
    <source>
        <strain evidence="1">GSE-NOS-MK-12-04C</strain>
    </source>
</reference>
<reference evidence="1" key="2">
    <citation type="journal article" date="2022" name="Microbiol. Resour. Announc.">
        <title>Metagenome Sequencing to Explore Phylogenomics of Terrestrial Cyanobacteria.</title>
        <authorList>
            <person name="Ward R.D."/>
            <person name="Stajich J.E."/>
            <person name="Johansen J.R."/>
            <person name="Huntemann M."/>
            <person name="Clum A."/>
            <person name="Foster B."/>
            <person name="Foster B."/>
            <person name="Roux S."/>
            <person name="Palaniappan K."/>
            <person name="Varghese N."/>
            <person name="Mukherjee S."/>
            <person name="Reddy T.B.K."/>
            <person name="Daum C."/>
            <person name="Copeland A."/>
            <person name="Chen I.A."/>
            <person name="Ivanova N.N."/>
            <person name="Kyrpides N.C."/>
            <person name="Shapiro N."/>
            <person name="Eloe-Fadrosh E.A."/>
            <person name="Pietrasiak N."/>
        </authorList>
    </citation>
    <scope>NUCLEOTIDE SEQUENCE</scope>
    <source>
        <strain evidence="1">GSE-NOS-MK-12-04C</strain>
    </source>
</reference>
<evidence type="ECO:0000313" key="1">
    <source>
        <dbReference type="EMBL" id="MBW4668924.1"/>
    </source>
</evidence>
<dbReference type="CDD" id="cd01745">
    <property type="entry name" value="GATase1_2"/>
    <property type="match status" value="1"/>
</dbReference>
<dbReference type="AlphaFoldDB" id="A0A951UTD6"/>
<gene>
    <name evidence="1" type="ORF">KME60_16250</name>
</gene>
<comment type="caution">
    <text evidence="1">The sequence shown here is derived from an EMBL/GenBank/DDBJ whole genome shotgun (WGS) entry which is preliminary data.</text>
</comment>
<sequence>MAKKFRPPLIGITTYGRQEACPFSLPGTYLDAVRAAGGIPVLLPPGESDPARLLEPLDGLIIPGGGDIDPSLYNGEPHPTIYSVDSERDNFELNLAQFALENDIPILGICRGLQIMIVVSGGNLIPHVPDVYGTSVNHRLEPEPGMRKATEHMVKIKSQSRLAKLVQTTEISVVSWHHQAVDTLPSGFCAVAYAVEDGVIEAVEHQFHPWAIGLQWHPELSANDPNHQRIFRGFIEATHNKKGLLIRSA</sequence>
<protein>
    <submittedName>
        <fullName evidence="1">Gamma-glutamyl-gamma-aminobutyrate hydrolase family protein</fullName>
    </submittedName>
</protein>